<gene>
    <name evidence="1" type="ORF">HPB50_027081</name>
</gene>
<comment type="caution">
    <text evidence="1">The sequence shown here is derived from an EMBL/GenBank/DDBJ whole genome shotgun (WGS) entry which is preliminary data.</text>
</comment>
<protein>
    <submittedName>
        <fullName evidence="1">Uncharacterized protein</fullName>
    </submittedName>
</protein>
<evidence type="ECO:0000313" key="2">
    <source>
        <dbReference type="Proteomes" id="UP000821845"/>
    </source>
</evidence>
<proteinExistence type="predicted"/>
<evidence type="ECO:0000313" key="1">
    <source>
        <dbReference type="EMBL" id="KAH6927122.1"/>
    </source>
</evidence>
<name>A0ACB7RW09_HYAAI</name>
<reference evidence="1" key="1">
    <citation type="submission" date="2020-05" db="EMBL/GenBank/DDBJ databases">
        <title>Large-scale comparative analyses of tick genomes elucidate their genetic diversity and vector capacities.</title>
        <authorList>
            <person name="Jia N."/>
            <person name="Wang J."/>
            <person name="Shi W."/>
            <person name="Du L."/>
            <person name="Sun Y."/>
            <person name="Zhan W."/>
            <person name="Jiang J."/>
            <person name="Wang Q."/>
            <person name="Zhang B."/>
            <person name="Ji P."/>
            <person name="Sakyi L.B."/>
            <person name="Cui X."/>
            <person name="Yuan T."/>
            <person name="Jiang B."/>
            <person name="Yang W."/>
            <person name="Lam T.T.-Y."/>
            <person name="Chang Q."/>
            <person name="Ding S."/>
            <person name="Wang X."/>
            <person name="Zhu J."/>
            <person name="Ruan X."/>
            <person name="Zhao L."/>
            <person name="Wei J."/>
            <person name="Que T."/>
            <person name="Du C."/>
            <person name="Cheng J."/>
            <person name="Dai P."/>
            <person name="Han X."/>
            <person name="Huang E."/>
            <person name="Gao Y."/>
            <person name="Liu J."/>
            <person name="Shao H."/>
            <person name="Ye R."/>
            <person name="Li L."/>
            <person name="Wei W."/>
            <person name="Wang X."/>
            <person name="Wang C."/>
            <person name="Yang T."/>
            <person name="Huo Q."/>
            <person name="Li W."/>
            <person name="Guo W."/>
            <person name="Chen H."/>
            <person name="Zhou L."/>
            <person name="Ni X."/>
            <person name="Tian J."/>
            <person name="Zhou Y."/>
            <person name="Sheng Y."/>
            <person name="Liu T."/>
            <person name="Pan Y."/>
            <person name="Xia L."/>
            <person name="Li J."/>
            <person name="Zhao F."/>
            <person name="Cao W."/>
        </authorList>
    </citation>
    <scope>NUCLEOTIDE SEQUENCE</scope>
    <source>
        <strain evidence="1">Hyas-2018</strain>
    </source>
</reference>
<sequence length="234" mass="26195">MRAVTTVVVVLSWVVITVSTPYGEDCDFTDLDLDDALTTVITELSQYRGNRDTIESYLRLVKINCCNVSGVESLRQYGPLLPYCVNGTRKLQVDLVNDRLLEVAMKWLTYTGTQGTLVVGARLARFTVQLQVVQEPSGSRFALKLEEPIVLVESENTYADVYDAGEIAGAATALWSRLLPSVTQNVWKYYFLDHLRSAIHHTRRGSIDMGVKTALEPSPDEFIPNVWTVYADEP</sequence>
<dbReference type="Proteomes" id="UP000821845">
    <property type="component" value="Chromosome 7"/>
</dbReference>
<accession>A0ACB7RW09</accession>
<dbReference type="EMBL" id="CM023487">
    <property type="protein sequence ID" value="KAH6927122.1"/>
    <property type="molecule type" value="Genomic_DNA"/>
</dbReference>
<organism evidence="1 2">
    <name type="scientific">Hyalomma asiaticum</name>
    <name type="common">Tick</name>
    <dbReference type="NCBI Taxonomy" id="266040"/>
    <lineage>
        <taxon>Eukaryota</taxon>
        <taxon>Metazoa</taxon>
        <taxon>Ecdysozoa</taxon>
        <taxon>Arthropoda</taxon>
        <taxon>Chelicerata</taxon>
        <taxon>Arachnida</taxon>
        <taxon>Acari</taxon>
        <taxon>Parasitiformes</taxon>
        <taxon>Ixodida</taxon>
        <taxon>Ixodoidea</taxon>
        <taxon>Ixodidae</taxon>
        <taxon>Hyalomminae</taxon>
        <taxon>Hyalomma</taxon>
    </lineage>
</organism>
<keyword evidence="2" id="KW-1185">Reference proteome</keyword>